<keyword evidence="2" id="KW-1185">Reference proteome</keyword>
<name>A0ABU6YGT4_9FABA</name>
<accession>A0ABU6YGT4</accession>
<comment type="caution">
    <text evidence="1">The sequence shown here is derived from an EMBL/GenBank/DDBJ whole genome shotgun (WGS) entry which is preliminary data.</text>
</comment>
<evidence type="ECO:0000313" key="2">
    <source>
        <dbReference type="Proteomes" id="UP001341840"/>
    </source>
</evidence>
<protein>
    <submittedName>
        <fullName evidence="1">Uncharacterized protein</fullName>
    </submittedName>
</protein>
<organism evidence="1 2">
    <name type="scientific">Stylosanthes scabra</name>
    <dbReference type="NCBI Taxonomy" id="79078"/>
    <lineage>
        <taxon>Eukaryota</taxon>
        <taxon>Viridiplantae</taxon>
        <taxon>Streptophyta</taxon>
        <taxon>Embryophyta</taxon>
        <taxon>Tracheophyta</taxon>
        <taxon>Spermatophyta</taxon>
        <taxon>Magnoliopsida</taxon>
        <taxon>eudicotyledons</taxon>
        <taxon>Gunneridae</taxon>
        <taxon>Pentapetalae</taxon>
        <taxon>rosids</taxon>
        <taxon>fabids</taxon>
        <taxon>Fabales</taxon>
        <taxon>Fabaceae</taxon>
        <taxon>Papilionoideae</taxon>
        <taxon>50 kb inversion clade</taxon>
        <taxon>dalbergioids sensu lato</taxon>
        <taxon>Dalbergieae</taxon>
        <taxon>Pterocarpus clade</taxon>
        <taxon>Stylosanthes</taxon>
    </lineage>
</organism>
<dbReference type="EMBL" id="JASCZI010241935">
    <property type="protein sequence ID" value="MED6208505.1"/>
    <property type="molecule type" value="Genomic_DNA"/>
</dbReference>
<dbReference type="Proteomes" id="UP001341840">
    <property type="component" value="Unassembled WGS sequence"/>
</dbReference>
<proteinExistence type="predicted"/>
<gene>
    <name evidence="1" type="ORF">PIB30_045652</name>
</gene>
<sequence length="312" mass="36511">MFSSLCKSILHRPCLLLFPLPRHRSIHHTPQLQWKLREEYNLPHQELLDRISRLLLLHRPHALSRVSFQFSDHLTDALLHRLRLHPSASLEFVRIAANHQTYRPHFRSYCLIAHILARARMYPETRSFLHELVSLYCKNNYWMFAVWDEIVAVYRVLYRFYDFQNEISRESEYQPMKCIKTFKSAELKKLKLHSKFKKSLGGCEDCEVSALESEDSNPVSLVSTCIYRYFLQSSFATCIPPNRSVSILSNFQAITKNRFQPLSSSYTSKSTLQALNSTLKISRILPGQSSGKSSFRSQVMDFEIFLVLRIDS</sequence>
<evidence type="ECO:0000313" key="1">
    <source>
        <dbReference type="EMBL" id="MED6208505.1"/>
    </source>
</evidence>
<reference evidence="1 2" key="1">
    <citation type="journal article" date="2023" name="Plants (Basel)">
        <title>Bridging the Gap: Combining Genomics and Transcriptomics Approaches to Understand Stylosanthes scabra, an Orphan Legume from the Brazilian Caatinga.</title>
        <authorList>
            <person name="Ferreira-Neto J.R.C."/>
            <person name="da Silva M.D."/>
            <person name="Binneck E."/>
            <person name="de Melo N.F."/>
            <person name="da Silva R.H."/>
            <person name="de Melo A.L.T.M."/>
            <person name="Pandolfi V."/>
            <person name="Bustamante F.O."/>
            <person name="Brasileiro-Vidal A.C."/>
            <person name="Benko-Iseppon A.M."/>
        </authorList>
    </citation>
    <scope>NUCLEOTIDE SEQUENCE [LARGE SCALE GENOMIC DNA]</scope>
    <source>
        <tissue evidence="1">Leaves</tissue>
    </source>
</reference>